<sequence length="145" mass="15041">MKVMLLLIVAKRRGTTIRPPGASSRPQGQSQAPTVTRMASKGPVLVGGVLAVPENDLDLRVAGVSQEASRPLGDPGIDVDGQHKSIWTDDFGDERGVVSARTDLQDPCSTGQLGGLEHLGLQPGSADGTGRLAVRVAFGDDHVPG</sequence>
<gene>
    <name evidence="1" type="ORF">Pka01_32060</name>
</gene>
<protein>
    <submittedName>
        <fullName evidence="1">Uncharacterized protein</fullName>
    </submittedName>
</protein>
<accession>A0A8J3M5Y9</accession>
<comment type="caution">
    <text evidence="1">The sequence shown here is derived from an EMBL/GenBank/DDBJ whole genome shotgun (WGS) entry which is preliminary data.</text>
</comment>
<evidence type="ECO:0000313" key="2">
    <source>
        <dbReference type="Proteomes" id="UP000630097"/>
    </source>
</evidence>
<dbReference type="Proteomes" id="UP000630097">
    <property type="component" value="Unassembled WGS sequence"/>
</dbReference>
<proteinExistence type="predicted"/>
<dbReference type="AlphaFoldDB" id="A0A8J3M5Y9"/>
<dbReference type="EMBL" id="BONV01000012">
    <property type="protein sequence ID" value="GIG80079.1"/>
    <property type="molecule type" value="Genomic_DNA"/>
</dbReference>
<name>A0A8J3M5Y9_9ACTN</name>
<evidence type="ECO:0000313" key="1">
    <source>
        <dbReference type="EMBL" id="GIG80079.1"/>
    </source>
</evidence>
<organism evidence="1 2">
    <name type="scientific">Planotetraspora kaengkrachanensis</name>
    <dbReference type="NCBI Taxonomy" id="575193"/>
    <lineage>
        <taxon>Bacteria</taxon>
        <taxon>Bacillati</taxon>
        <taxon>Actinomycetota</taxon>
        <taxon>Actinomycetes</taxon>
        <taxon>Streptosporangiales</taxon>
        <taxon>Streptosporangiaceae</taxon>
        <taxon>Planotetraspora</taxon>
    </lineage>
</organism>
<reference evidence="1 2" key="1">
    <citation type="submission" date="2021-01" db="EMBL/GenBank/DDBJ databases">
        <title>Whole genome shotgun sequence of Planotetraspora kaengkrachanensis NBRC 104272.</title>
        <authorList>
            <person name="Komaki H."/>
            <person name="Tamura T."/>
        </authorList>
    </citation>
    <scope>NUCLEOTIDE SEQUENCE [LARGE SCALE GENOMIC DNA]</scope>
    <source>
        <strain evidence="1 2">NBRC 104272</strain>
    </source>
</reference>
<keyword evidence="2" id="KW-1185">Reference proteome</keyword>